<dbReference type="PRINTS" id="PR00081">
    <property type="entry name" value="GDHRDH"/>
</dbReference>
<reference evidence="3" key="1">
    <citation type="submission" date="2020-05" db="EMBL/GenBank/DDBJ databases">
        <title>Phylogenomic resolution of chytrid fungi.</title>
        <authorList>
            <person name="Stajich J.E."/>
            <person name="Amses K."/>
            <person name="Simmons R."/>
            <person name="Seto K."/>
            <person name="Myers J."/>
            <person name="Bonds A."/>
            <person name="Quandt C.A."/>
            <person name="Barry K."/>
            <person name="Liu P."/>
            <person name="Grigoriev I."/>
            <person name="Longcore J.E."/>
            <person name="James T.Y."/>
        </authorList>
    </citation>
    <scope>NUCLEOTIDE SEQUENCE</scope>
    <source>
        <strain evidence="3">JEL0513</strain>
    </source>
</reference>
<feature type="compositionally biased region" description="Polar residues" evidence="2">
    <location>
        <begin position="235"/>
        <end position="248"/>
    </location>
</feature>
<feature type="region of interest" description="Disordered" evidence="2">
    <location>
        <begin position="169"/>
        <end position="389"/>
    </location>
</feature>
<proteinExistence type="predicted"/>
<feature type="compositionally biased region" description="Polar residues" evidence="2">
    <location>
        <begin position="304"/>
        <end position="336"/>
    </location>
</feature>
<dbReference type="Pfam" id="PF00106">
    <property type="entry name" value="adh_short"/>
    <property type="match status" value="1"/>
</dbReference>
<feature type="compositionally biased region" description="Pro residues" evidence="2">
    <location>
        <begin position="340"/>
        <end position="349"/>
    </location>
</feature>
<evidence type="ECO:0000313" key="3">
    <source>
        <dbReference type="EMBL" id="KAJ3131218.1"/>
    </source>
</evidence>
<feature type="compositionally biased region" description="Low complexity" evidence="2">
    <location>
        <begin position="350"/>
        <end position="359"/>
    </location>
</feature>
<accession>A0AAD5XF49</accession>
<feature type="region of interest" description="Disordered" evidence="2">
    <location>
        <begin position="1"/>
        <end position="40"/>
    </location>
</feature>
<dbReference type="GO" id="GO:0016491">
    <property type="term" value="F:oxidoreductase activity"/>
    <property type="evidence" value="ECO:0007669"/>
    <property type="project" value="TreeGrafter"/>
</dbReference>
<organism evidence="3 4">
    <name type="scientific">Physocladia obscura</name>
    <dbReference type="NCBI Taxonomy" id="109957"/>
    <lineage>
        <taxon>Eukaryota</taxon>
        <taxon>Fungi</taxon>
        <taxon>Fungi incertae sedis</taxon>
        <taxon>Chytridiomycota</taxon>
        <taxon>Chytridiomycota incertae sedis</taxon>
        <taxon>Chytridiomycetes</taxon>
        <taxon>Chytridiales</taxon>
        <taxon>Chytriomycetaceae</taxon>
        <taxon>Physocladia</taxon>
    </lineage>
</organism>
<comment type="caution">
    <text evidence="3">The sequence shown here is derived from an EMBL/GenBank/DDBJ whole genome shotgun (WGS) entry which is preliminary data.</text>
</comment>
<dbReference type="EMBL" id="JADGJH010000308">
    <property type="protein sequence ID" value="KAJ3131218.1"/>
    <property type="molecule type" value="Genomic_DNA"/>
</dbReference>
<evidence type="ECO:0000313" key="4">
    <source>
        <dbReference type="Proteomes" id="UP001211907"/>
    </source>
</evidence>
<gene>
    <name evidence="3" type="ORF">HK100_006626</name>
</gene>
<dbReference type="Proteomes" id="UP001211907">
    <property type="component" value="Unassembled WGS sequence"/>
</dbReference>
<dbReference type="InterPro" id="IPR020904">
    <property type="entry name" value="Sc_DH/Rdtase_CS"/>
</dbReference>
<feature type="compositionally biased region" description="Basic and acidic residues" evidence="2">
    <location>
        <begin position="184"/>
        <end position="199"/>
    </location>
</feature>
<dbReference type="Gene3D" id="3.40.50.720">
    <property type="entry name" value="NAD(P)-binding Rossmann-like Domain"/>
    <property type="match status" value="1"/>
</dbReference>
<dbReference type="InterPro" id="IPR036291">
    <property type="entry name" value="NAD(P)-bd_dom_sf"/>
</dbReference>
<sequence>MSFREDDEDEDIELLHGSTIPSSSSSSSSPSTTTSTATITSTTVSVNPSDLFIGIVNCEGTESPGALELLPLEEIMRCYQVNTAGAVAVTQCFLPLLRESKGRIINVCSSVGVTAAPINGSYAASKMALVAVSESLRVELYPFGISVSIIEPGSLDATAWAPKKKESAVEPVHSLQLGQPSQMRQDEEREYLTQDDRSSSRSRSRAGARVSAPPSSLGILSEDEEEIPYVPPSSLAGSKRNSVTNRRGSGSVDESGKPSSPQVFPYQSGLASPPPTSPTFQSAIPMPPSGASRDKRRSLSSLSNIQNPVSTSAGQEVNPSTLTKLTSMQKRASTSIGVIPPLPRLPPMPTTTTATAIATNGKSSPPPIVAYKPPSMQSIRSRRATTTDPRLEIRSHSAAATLSPPPSPTYGTTQPTIDRERVAKDLYGPLINTVKEVSDSVNQRVREQERESRAAYIDATATNGSSRRKSTFGGIPLSPATRDESATTSNADTNGVVAVAASAEPGYRAPAKPRRRVQSVGQAIPDRTAIQRSVEMGVVEPAAAAVTQHADLSALTSSCRHVSRAIVHSLTSPFPKTRYRVGWDAKTTSLLKWALPDRFLDWGFVALSGGGGSGNAGSEVSAAKKQV</sequence>
<dbReference type="PROSITE" id="PS00061">
    <property type="entry name" value="ADH_SHORT"/>
    <property type="match status" value="1"/>
</dbReference>
<evidence type="ECO:0000256" key="2">
    <source>
        <dbReference type="SAM" id="MobiDB-lite"/>
    </source>
</evidence>
<feature type="compositionally biased region" description="Low complexity" evidence="2">
    <location>
        <begin position="207"/>
        <end position="216"/>
    </location>
</feature>
<dbReference type="PANTHER" id="PTHR43313">
    <property type="entry name" value="SHORT-CHAIN DEHYDROGENASE/REDUCTASE FAMILY 9C"/>
    <property type="match status" value="1"/>
</dbReference>
<keyword evidence="4" id="KW-1185">Reference proteome</keyword>
<dbReference type="PANTHER" id="PTHR43313:SF1">
    <property type="entry name" value="3BETA-HYDROXYSTEROID DEHYDROGENASE DHS-16"/>
    <property type="match status" value="1"/>
</dbReference>
<dbReference type="AlphaFoldDB" id="A0AAD5XF49"/>
<keyword evidence="1" id="KW-0521">NADP</keyword>
<dbReference type="SUPFAM" id="SSF51735">
    <property type="entry name" value="NAD(P)-binding Rossmann-fold domains"/>
    <property type="match status" value="1"/>
</dbReference>
<dbReference type="GO" id="GO:0008202">
    <property type="term" value="P:steroid metabolic process"/>
    <property type="evidence" value="ECO:0007669"/>
    <property type="project" value="TreeGrafter"/>
</dbReference>
<evidence type="ECO:0000256" key="1">
    <source>
        <dbReference type="ARBA" id="ARBA00022857"/>
    </source>
</evidence>
<feature type="compositionally biased region" description="Acidic residues" evidence="2">
    <location>
        <begin position="1"/>
        <end position="12"/>
    </location>
</feature>
<feature type="compositionally biased region" description="Low complexity" evidence="2">
    <location>
        <begin position="18"/>
        <end position="40"/>
    </location>
</feature>
<name>A0AAD5XF49_9FUNG</name>
<feature type="region of interest" description="Disordered" evidence="2">
    <location>
        <begin position="460"/>
        <end position="490"/>
    </location>
</feature>
<dbReference type="InterPro" id="IPR002347">
    <property type="entry name" value="SDR_fam"/>
</dbReference>
<feature type="compositionally biased region" description="Polar residues" evidence="2">
    <location>
        <begin position="375"/>
        <end position="388"/>
    </location>
</feature>
<protein>
    <submittedName>
        <fullName evidence="3">Uncharacterized protein</fullName>
    </submittedName>
</protein>